<dbReference type="CDD" id="cd06550">
    <property type="entry name" value="TM_ABC_iron-siderophores_like"/>
    <property type="match status" value="1"/>
</dbReference>
<feature type="transmembrane region" description="Helical" evidence="9">
    <location>
        <begin position="149"/>
        <end position="169"/>
    </location>
</feature>
<feature type="transmembrane region" description="Helical" evidence="9">
    <location>
        <begin position="275"/>
        <end position="293"/>
    </location>
</feature>
<dbReference type="GO" id="GO:0090482">
    <property type="term" value="F:vitamin transmembrane transporter activity"/>
    <property type="evidence" value="ECO:0007669"/>
    <property type="project" value="UniProtKB-UniRule"/>
</dbReference>
<protein>
    <recommendedName>
        <fullName evidence="9">Vitamin B12 import system permease protein BtuC</fullName>
    </recommendedName>
</protein>
<gene>
    <name evidence="9 10" type="primary">btuC</name>
    <name evidence="10" type="ORF">NCTC11647_01577</name>
</gene>
<evidence type="ECO:0000256" key="4">
    <source>
        <dbReference type="ARBA" id="ARBA00022475"/>
    </source>
</evidence>
<dbReference type="InterPro" id="IPR023691">
    <property type="entry name" value="ABC_transptr_BtuC"/>
</dbReference>
<sequence>MQLNHLIQKQNARWRWAFIGAGVLLLLICLFSLAVGEIWIIPWSPESDLAKQLLLELRLPRLIAAISIGAALAVSGAVLQVLLANPLAEPGVLGISGGASLALVVLMFVLPVVPSPWISMLTAMVGALLFTFILVMLSRQRKVTTTRLLLIGVALGILSGAVVTWSFYFSDDLSMRQLMYWLMGSVAGVSWQQLILLVLLLPMIVWLCTQGRQLDILMLGELQAKQLGLDITKLRWKLILAISLLVGISVALGGVIGFVGLVIPHILRLALGTDNRFLVPLSALCGGLLLAFADTLSRIVLPAADLPVGVVTTTLGAPIFIWMLLSQAETK</sequence>
<comment type="subcellular location">
    <subcellularLocation>
        <location evidence="1 9">Cell membrane</location>
        <topology evidence="1 9">Multi-pass membrane protein</topology>
    </subcellularLocation>
</comment>
<evidence type="ECO:0000256" key="9">
    <source>
        <dbReference type="HAMAP-Rule" id="MF_01004"/>
    </source>
</evidence>
<dbReference type="FunFam" id="1.10.3470.10:FF:000001">
    <property type="entry name" value="Vitamin B12 ABC transporter permease BtuC"/>
    <property type="match status" value="1"/>
</dbReference>
<evidence type="ECO:0000256" key="2">
    <source>
        <dbReference type="ARBA" id="ARBA00007935"/>
    </source>
</evidence>
<dbReference type="RefSeq" id="WP_005298881.1">
    <property type="nucleotide sequence ID" value="NZ_PYOG01000002.1"/>
</dbReference>
<dbReference type="NCBIfam" id="NF003001">
    <property type="entry name" value="PRK03784.1"/>
    <property type="match status" value="1"/>
</dbReference>
<keyword evidence="5" id="KW-0997">Cell inner membrane</keyword>
<keyword evidence="6 9" id="KW-0812">Transmembrane</keyword>
<comment type="subunit">
    <text evidence="9">The complex is composed of two ATP-binding proteins (BtuD), two transmembrane proteins (BtuC) and a solute-binding protein (BtuF).</text>
</comment>
<dbReference type="AlphaFoldDB" id="A0A2T3QP10"/>
<keyword evidence="4 9" id="KW-1003">Cell membrane</keyword>
<dbReference type="Gene3D" id="1.10.3470.10">
    <property type="entry name" value="ABC transporter involved in vitamin B12 uptake, BtuC"/>
    <property type="match status" value="1"/>
</dbReference>
<evidence type="ECO:0000256" key="6">
    <source>
        <dbReference type="ARBA" id="ARBA00022692"/>
    </source>
</evidence>
<feature type="transmembrane region" description="Helical" evidence="9">
    <location>
        <begin position="238"/>
        <end position="263"/>
    </location>
</feature>
<evidence type="ECO:0000256" key="7">
    <source>
        <dbReference type="ARBA" id="ARBA00022989"/>
    </source>
</evidence>
<dbReference type="InterPro" id="IPR000522">
    <property type="entry name" value="ABC_transptr_permease_BtuC"/>
</dbReference>
<dbReference type="InterPro" id="IPR037294">
    <property type="entry name" value="ABC_BtuC-like"/>
</dbReference>
<feature type="transmembrane region" description="Helical" evidence="9">
    <location>
        <begin position="305"/>
        <end position="325"/>
    </location>
</feature>
<feature type="transmembrane region" description="Helical" evidence="9">
    <location>
        <begin position="16"/>
        <end position="42"/>
    </location>
</feature>
<dbReference type="PANTHER" id="PTHR30472:SF29">
    <property type="entry name" value="VITAMIN B12 IMPORT SYSTEM PERMEASE PROTEIN BTUC"/>
    <property type="match status" value="1"/>
</dbReference>
<comment type="function">
    <text evidence="9">Part of the ABC transporter complex BtuCDF involved in vitamin B12 import. Involved in the translocation of the substrate across the membrane.</text>
</comment>
<evidence type="ECO:0000256" key="8">
    <source>
        <dbReference type="ARBA" id="ARBA00023136"/>
    </source>
</evidence>
<evidence type="ECO:0000256" key="1">
    <source>
        <dbReference type="ARBA" id="ARBA00004651"/>
    </source>
</evidence>
<organism evidence="10 11">
    <name type="scientific">Photobacterium damselae</name>
    <dbReference type="NCBI Taxonomy" id="38293"/>
    <lineage>
        <taxon>Bacteria</taxon>
        <taxon>Pseudomonadati</taxon>
        <taxon>Pseudomonadota</taxon>
        <taxon>Gammaproteobacteria</taxon>
        <taxon>Vibrionales</taxon>
        <taxon>Vibrionaceae</taxon>
        <taxon>Photobacterium</taxon>
    </lineage>
</organism>
<evidence type="ECO:0000256" key="3">
    <source>
        <dbReference type="ARBA" id="ARBA00022448"/>
    </source>
</evidence>
<keyword evidence="8 9" id="KW-0472">Membrane</keyword>
<evidence type="ECO:0000256" key="5">
    <source>
        <dbReference type="ARBA" id="ARBA00022519"/>
    </source>
</evidence>
<dbReference type="PANTHER" id="PTHR30472">
    <property type="entry name" value="FERRIC ENTEROBACTIN TRANSPORT SYSTEM PERMEASE PROTEIN"/>
    <property type="match status" value="1"/>
</dbReference>
<comment type="similarity">
    <text evidence="2 9">Belongs to the binding-protein-dependent transport system permease family. FecCD subfamily.</text>
</comment>
<accession>A0A2T3QP10</accession>
<name>A0A2T3QP10_PHODM</name>
<dbReference type="OrthoDB" id="9055647at2"/>
<dbReference type="SUPFAM" id="SSF81345">
    <property type="entry name" value="ABC transporter involved in vitamin B12 uptake, BtuC"/>
    <property type="match status" value="1"/>
</dbReference>
<evidence type="ECO:0000313" key="11">
    <source>
        <dbReference type="Proteomes" id="UP000251647"/>
    </source>
</evidence>
<proteinExistence type="inferred from homology"/>
<dbReference type="GO" id="GO:0015889">
    <property type="term" value="P:cobalamin transport"/>
    <property type="evidence" value="ECO:0007669"/>
    <property type="project" value="UniProtKB-UniRule"/>
</dbReference>
<dbReference type="Proteomes" id="UP000251647">
    <property type="component" value="Unassembled WGS sequence"/>
</dbReference>
<keyword evidence="7 9" id="KW-1133">Transmembrane helix</keyword>
<evidence type="ECO:0000313" key="10">
    <source>
        <dbReference type="EMBL" id="SPY28486.1"/>
    </source>
</evidence>
<feature type="transmembrane region" description="Helical" evidence="9">
    <location>
        <begin position="189"/>
        <end position="208"/>
    </location>
</feature>
<feature type="transmembrane region" description="Helical" evidence="9">
    <location>
        <begin position="62"/>
        <end position="84"/>
    </location>
</feature>
<dbReference type="GO" id="GO:0005886">
    <property type="term" value="C:plasma membrane"/>
    <property type="evidence" value="ECO:0007669"/>
    <property type="project" value="UniProtKB-SubCell"/>
</dbReference>
<keyword evidence="3 9" id="KW-0813">Transport</keyword>
<feature type="transmembrane region" description="Helical" evidence="9">
    <location>
        <begin position="117"/>
        <end position="137"/>
    </location>
</feature>
<reference evidence="10 11" key="1">
    <citation type="submission" date="2018-06" db="EMBL/GenBank/DDBJ databases">
        <authorList>
            <consortium name="Pathogen Informatics"/>
            <person name="Doyle S."/>
        </authorList>
    </citation>
    <scope>NUCLEOTIDE SEQUENCE [LARGE SCALE GENOMIC DNA]</scope>
    <source>
        <strain evidence="10 11">NCTC11647</strain>
    </source>
</reference>
<feature type="transmembrane region" description="Helical" evidence="9">
    <location>
        <begin position="91"/>
        <end position="111"/>
    </location>
</feature>
<dbReference type="EMBL" id="UATL01000001">
    <property type="protein sequence ID" value="SPY28486.1"/>
    <property type="molecule type" value="Genomic_DNA"/>
</dbReference>
<dbReference type="HAMAP" id="MF_01004">
    <property type="entry name" value="BtuC"/>
    <property type="match status" value="1"/>
</dbReference>
<dbReference type="Pfam" id="PF01032">
    <property type="entry name" value="FecCD"/>
    <property type="match status" value="1"/>
</dbReference>